<feature type="signal peptide" evidence="6">
    <location>
        <begin position="1"/>
        <end position="36"/>
    </location>
</feature>
<evidence type="ECO:0000256" key="6">
    <source>
        <dbReference type="SAM" id="SignalP"/>
    </source>
</evidence>
<feature type="compositionally biased region" description="Basic and acidic residues" evidence="5">
    <location>
        <begin position="1471"/>
        <end position="1484"/>
    </location>
</feature>
<evidence type="ECO:0000256" key="1">
    <source>
        <dbReference type="ARBA" id="ARBA00004613"/>
    </source>
</evidence>
<feature type="compositionally biased region" description="Basic and acidic residues" evidence="5">
    <location>
        <begin position="1172"/>
        <end position="1181"/>
    </location>
</feature>
<feature type="region of interest" description="Disordered" evidence="5">
    <location>
        <begin position="1471"/>
        <end position="1491"/>
    </location>
</feature>
<evidence type="ECO:0000256" key="5">
    <source>
        <dbReference type="SAM" id="MobiDB-lite"/>
    </source>
</evidence>
<feature type="domain" description="Long Rib" evidence="7">
    <location>
        <begin position="562"/>
        <end position="660"/>
    </location>
</feature>
<feature type="chain" id="PRO_5046428900" evidence="6">
    <location>
        <begin position="37"/>
        <end position="1605"/>
    </location>
</feature>
<feature type="region of interest" description="Disordered" evidence="5">
    <location>
        <begin position="1372"/>
        <end position="1414"/>
    </location>
</feature>
<protein>
    <submittedName>
        <fullName evidence="8">YPDG domain-containing protein</fullName>
    </submittedName>
</protein>
<feature type="compositionally biased region" description="Acidic residues" evidence="5">
    <location>
        <begin position="1091"/>
        <end position="1104"/>
    </location>
</feature>
<feature type="compositionally biased region" description="Basic and acidic residues" evidence="5">
    <location>
        <begin position="808"/>
        <end position="825"/>
    </location>
</feature>
<dbReference type="InterPro" id="IPR028974">
    <property type="entry name" value="TSP_type-3_rpt"/>
</dbReference>
<keyword evidence="3 6" id="KW-0732">Signal</keyword>
<feature type="domain" description="Long Rib" evidence="7">
    <location>
        <begin position="782"/>
        <end position="879"/>
    </location>
</feature>
<evidence type="ECO:0000256" key="2">
    <source>
        <dbReference type="ARBA" id="ARBA00022525"/>
    </source>
</evidence>
<comment type="caution">
    <text evidence="8">The sequence shown here is derived from an EMBL/GenBank/DDBJ whole genome shotgun (WGS) entry which is preliminary data.</text>
</comment>
<feature type="compositionally biased region" description="Acidic residues" evidence="5">
    <location>
        <begin position="985"/>
        <end position="994"/>
    </location>
</feature>
<name>A0ABT0TBT4_9CORY</name>
<proteinExistence type="predicted"/>
<feature type="compositionally biased region" description="Basic and acidic residues" evidence="5">
    <location>
        <begin position="880"/>
        <end position="889"/>
    </location>
</feature>
<feature type="compositionally biased region" description="Basic and acidic residues" evidence="5">
    <location>
        <begin position="777"/>
        <end position="787"/>
    </location>
</feature>
<dbReference type="RefSeq" id="WP_250224605.1">
    <property type="nucleotide sequence ID" value="NZ_JAMFTR010000009.1"/>
</dbReference>
<feature type="compositionally biased region" description="Basic and acidic residues" evidence="5">
    <location>
        <begin position="663"/>
        <end position="686"/>
    </location>
</feature>
<evidence type="ECO:0000313" key="9">
    <source>
        <dbReference type="Proteomes" id="UP001203579"/>
    </source>
</evidence>
<dbReference type="NCBIfam" id="NF038186">
    <property type="entry name" value="YPDG_rpt"/>
    <property type="match status" value="3"/>
</dbReference>
<feature type="compositionally biased region" description="Basic and acidic residues" evidence="5">
    <location>
        <begin position="1075"/>
        <end position="1090"/>
    </location>
</feature>
<feature type="compositionally biased region" description="Basic and acidic residues" evidence="5">
    <location>
        <begin position="1041"/>
        <end position="1051"/>
    </location>
</feature>
<keyword evidence="4" id="KW-0106">Calcium</keyword>
<feature type="compositionally biased region" description="Basic and acidic residues" evidence="5">
    <location>
        <begin position="1139"/>
        <end position="1158"/>
    </location>
</feature>
<comment type="subcellular location">
    <subcellularLocation>
        <location evidence="1">Secreted</location>
    </subcellularLocation>
</comment>
<evidence type="ECO:0000256" key="4">
    <source>
        <dbReference type="ARBA" id="ARBA00022837"/>
    </source>
</evidence>
<dbReference type="Pfam" id="PF18957">
    <property type="entry name" value="RibLong"/>
    <property type="match status" value="3"/>
</dbReference>
<sequence length="1605" mass="168003">MNMKSFNGSARRRGTTIAAAALSVALVAPFVHPVVAPQNAALAAAQQAGTSAPAPAIDPTKLIEADAIANGYVSKPIDLTNAFATLSGTVGIAERTGGTSLKTTDGVGINDVTVYMQFKDADGVISPIYTAKSANLGGQDGQYAFDLRKKDAEGNVLTHPNSPVAGKEYSFIDVNGKPHIFRATADQQYRVWSDTPLKNENTGNELTYIRQAGGGVPGAWADSHDGSANGAFYLDGTNQQRTAIVLREQAPSVADDSYMKSPNFSMDDKGYEKPGAGMTPYTFTGRVWTDAEGGPDRNETGPLYWWKGDLPIEGAKVYASVLSDEGIAEQKRLGIDKLPYREQAEATKNMILDMRANGKEPILKTVGATTDADGRYTIRMGEDVGTRPADYTYIWAENDGKVLNSFSGFPTPVFQKANGNSGENPNSDGRVGVVSFAKQRWYNVNFAEVKQQIAKLNITNYDSNLNPADLPAGGEKLEDAQLELTGELPPFDGNKIVWVGPNGKQIKECPVANLADAKNCSLPATDFQTPGTYNAQLVNAYGVVLAQDSFVAIDKDRNNGQFEPAYEKTKAPQGKTTTVPAPKDSTQDLPEGTTFQQVEDITTPEGKEIAAPDWIKVNPEDGSIQVTPSAETPVGEYTIPVLVTYPDGSRETIDATVTVEKPEAPEAKTAEELTPKYEDGSAKPGEDATVPAPTFTDKDGKDTKAPEDTKFTKGEGAPEDVKVDETTGEITVPVSEDAKPGDKITVPVVVTYPDGSKDNAEVTVTVEEPGTTDPEQPGDKTADDLTPKYEPGSAKPGEDATIPAPTFTDKDGKDTKAPEDTKFTKGEGAPEDVKVDETTGEITVPVSEDAKPGDKITVPVVVTYPDGSTDTVDVTVTVEKPGEDTKPVDTDGDGIPDSEDTDDDNDGVNDKDEEAAGTDPKNPDSDGDGVNDGDEDTDGDGKPNKEESDADSDEVTDKDGDGIPDIIDPDNEDGPKGDKDGDGIANEDDADADGDGVNNTDEKEIGTDPLNPDTDDNGTKDGDEDFDKDGKSNADESDVPSDGRAEDKDGDGLADPDVTDNGVNGNGDEPNGIPDIRETDEGEVKPKDTDGDGIPDTEDPDIDGDGVNNSDEKAAGTDPYNPDTDGDGINDGDEDADDDGKSNKDESNTEKDESKDSDGDGIPDIIDNDDQDGPKGDKDGDGIINSEDPDADGDGVSNDDEKAAGLDPLNPDTDGDGTNDGDEDTDGDGKKNSEESEVPEGSVKDADGDGLGDSGITDKNGNNVADLTEAEDKPGEDDSDKPGIDAGSVVDEVPANDKPKDLDDKVKNPTDDLTGEVIGSDDKPVDGAKVEIDKNTGEIAVTVPEGTKAQDATVVVKDKDDNKVGEVDIKITEPGKDDTGKPGIDAGSVVDEVPANGESKDLDDKVNNPTDGMAGEVIGNDGKPVDGAKVEIDKNTGEIAVTVPEGTKAQDATVVVKDKDDNKVGEVDIKITKPGKDDTGKPDDSSDWAGSSNVNDRCLATGLGVGIPLLFLIPVGLASQLNIPGLKDFVAPIDSQIQALNTQLQKQAGVFNGPLAGKMAGIDAQLKRFGINGSTIALVAAGALAIGLIADACAPGAGSSNGSSK</sequence>
<dbReference type="InterPro" id="IPR059100">
    <property type="entry name" value="TSP3_bac"/>
</dbReference>
<dbReference type="Gene3D" id="4.10.1080.10">
    <property type="entry name" value="TSP type-3 repeat"/>
    <property type="match status" value="2"/>
</dbReference>
<dbReference type="Proteomes" id="UP001203579">
    <property type="component" value="Unassembled WGS sequence"/>
</dbReference>
<gene>
    <name evidence="8" type="ORF">M5J06_10410</name>
</gene>
<feature type="region of interest" description="Disordered" evidence="5">
    <location>
        <begin position="663"/>
        <end position="1327"/>
    </location>
</feature>
<feature type="compositionally biased region" description="Acidic residues" evidence="5">
    <location>
        <begin position="890"/>
        <end position="916"/>
    </location>
</feature>
<feature type="compositionally biased region" description="Low complexity" evidence="5">
    <location>
        <begin position="869"/>
        <end position="878"/>
    </location>
</feature>
<feature type="compositionally biased region" description="Acidic residues" evidence="5">
    <location>
        <begin position="1124"/>
        <end position="1138"/>
    </location>
</feature>
<keyword evidence="2" id="KW-0964">Secreted</keyword>
<feature type="region of interest" description="Disordered" evidence="5">
    <location>
        <begin position="568"/>
        <end position="590"/>
    </location>
</feature>
<dbReference type="EMBL" id="JAMKFF010000009">
    <property type="protein sequence ID" value="MCL8494537.1"/>
    <property type="molecule type" value="Genomic_DNA"/>
</dbReference>
<feature type="compositionally biased region" description="Low complexity" evidence="5">
    <location>
        <begin position="761"/>
        <end position="775"/>
    </location>
</feature>
<dbReference type="Pfam" id="PF18884">
    <property type="entry name" value="TSP3_bac"/>
    <property type="match status" value="4"/>
</dbReference>
<feature type="domain" description="Long Rib" evidence="7">
    <location>
        <begin position="670"/>
        <end position="767"/>
    </location>
</feature>
<feature type="compositionally biased region" description="Basic and acidic residues" evidence="5">
    <location>
        <begin position="973"/>
        <end position="982"/>
    </location>
</feature>
<evidence type="ECO:0000256" key="3">
    <source>
        <dbReference type="ARBA" id="ARBA00022729"/>
    </source>
</evidence>
<evidence type="ECO:0000313" key="8">
    <source>
        <dbReference type="EMBL" id="MCL8494537.1"/>
    </source>
</evidence>
<accession>A0ABT0TBT4</accession>
<evidence type="ECO:0000259" key="7">
    <source>
        <dbReference type="Pfam" id="PF18957"/>
    </source>
</evidence>
<feature type="compositionally biased region" description="Acidic residues" evidence="5">
    <location>
        <begin position="1213"/>
        <end position="1226"/>
    </location>
</feature>
<feature type="compositionally biased region" description="Basic and acidic residues" evidence="5">
    <location>
        <begin position="1295"/>
        <end position="1310"/>
    </location>
</feature>
<organism evidence="8 9">
    <name type="scientific">Corynebacterium intestinale</name>
    <dbReference type="NCBI Taxonomy" id="2943492"/>
    <lineage>
        <taxon>Bacteria</taxon>
        <taxon>Bacillati</taxon>
        <taxon>Actinomycetota</taxon>
        <taxon>Actinomycetes</taxon>
        <taxon>Mycobacteriales</taxon>
        <taxon>Corynebacteriaceae</taxon>
        <taxon>Corynebacterium</taxon>
    </lineage>
</organism>
<keyword evidence="9" id="KW-1185">Reference proteome</keyword>
<reference evidence="8 9" key="1">
    <citation type="submission" date="2022-05" db="EMBL/GenBank/DDBJ databases">
        <title>Corynebacterium sp. B5-R-101 sp. nov., isolated from human feces.</title>
        <authorList>
            <person name="Shamsuzzaman M."/>
            <person name="Dahal R.H."/>
        </authorList>
    </citation>
    <scope>NUCLEOTIDE SEQUENCE [LARGE SCALE GENOMIC DNA]</scope>
    <source>
        <strain evidence="8 9">B5-R-101</strain>
    </source>
</reference>
<dbReference type="InterPro" id="IPR044055">
    <property type="entry name" value="RibLong"/>
</dbReference>
<feature type="compositionally biased region" description="Acidic residues" evidence="5">
    <location>
        <begin position="925"/>
        <end position="938"/>
    </location>
</feature>
<feature type="compositionally biased region" description="Basic and acidic residues" evidence="5">
    <location>
        <begin position="696"/>
        <end position="713"/>
    </location>
</feature>
<dbReference type="SUPFAM" id="SSF103647">
    <property type="entry name" value="TSP type-3 repeat"/>
    <property type="match status" value="1"/>
</dbReference>